<evidence type="ECO:0000313" key="2">
    <source>
        <dbReference type="Proteomes" id="UP001056120"/>
    </source>
</evidence>
<reference evidence="2" key="1">
    <citation type="journal article" date="2022" name="Mol. Ecol. Resour.">
        <title>The genomes of chicory, endive, great burdock and yacon provide insights into Asteraceae palaeo-polyploidization history and plant inulin production.</title>
        <authorList>
            <person name="Fan W."/>
            <person name="Wang S."/>
            <person name="Wang H."/>
            <person name="Wang A."/>
            <person name="Jiang F."/>
            <person name="Liu H."/>
            <person name="Zhao H."/>
            <person name="Xu D."/>
            <person name="Zhang Y."/>
        </authorList>
    </citation>
    <scope>NUCLEOTIDE SEQUENCE [LARGE SCALE GENOMIC DNA]</scope>
    <source>
        <strain evidence="2">cv. Yunnan</strain>
    </source>
</reference>
<organism evidence="1 2">
    <name type="scientific">Smallanthus sonchifolius</name>
    <dbReference type="NCBI Taxonomy" id="185202"/>
    <lineage>
        <taxon>Eukaryota</taxon>
        <taxon>Viridiplantae</taxon>
        <taxon>Streptophyta</taxon>
        <taxon>Embryophyta</taxon>
        <taxon>Tracheophyta</taxon>
        <taxon>Spermatophyta</taxon>
        <taxon>Magnoliopsida</taxon>
        <taxon>eudicotyledons</taxon>
        <taxon>Gunneridae</taxon>
        <taxon>Pentapetalae</taxon>
        <taxon>asterids</taxon>
        <taxon>campanulids</taxon>
        <taxon>Asterales</taxon>
        <taxon>Asteraceae</taxon>
        <taxon>Asteroideae</taxon>
        <taxon>Heliantheae alliance</taxon>
        <taxon>Millerieae</taxon>
        <taxon>Smallanthus</taxon>
    </lineage>
</organism>
<comment type="caution">
    <text evidence="1">The sequence shown here is derived from an EMBL/GenBank/DDBJ whole genome shotgun (WGS) entry which is preliminary data.</text>
</comment>
<proteinExistence type="predicted"/>
<reference evidence="1 2" key="2">
    <citation type="journal article" date="2022" name="Mol. Ecol. Resour.">
        <title>The genomes of chicory, endive, great burdock and yacon provide insights into Asteraceae paleo-polyploidization history and plant inulin production.</title>
        <authorList>
            <person name="Fan W."/>
            <person name="Wang S."/>
            <person name="Wang H."/>
            <person name="Wang A."/>
            <person name="Jiang F."/>
            <person name="Liu H."/>
            <person name="Zhao H."/>
            <person name="Xu D."/>
            <person name="Zhang Y."/>
        </authorList>
    </citation>
    <scope>NUCLEOTIDE SEQUENCE [LARGE SCALE GENOMIC DNA]</scope>
    <source>
        <strain evidence="2">cv. Yunnan</strain>
        <tissue evidence="1">Leaves</tissue>
    </source>
</reference>
<protein>
    <submittedName>
        <fullName evidence="1">Uncharacterized protein</fullName>
    </submittedName>
</protein>
<dbReference type="EMBL" id="CM042034">
    <property type="protein sequence ID" value="KAI3761380.1"/>
    <property type="molecule type" value="Genomic_DNA"/>
</dbReference>
<sequence>MNPNQYNPWMGFSTTCPLLADSPPSMAEHHHHYGHQQNHPIDTTKTHSRQQNEHSTSKVLAVLTLFPIGGVCFLLSGLILTGTLIGLTIATPLFFIFSPILVPAMLIIVLAVTGFLTSGAFGMTAFSSLVYIVHYFRRTSGGGSVQDQLNYAKRKAQDIGQRTQETDWA</sequence>
<accession>A0ACB9ERL4</accession>
<evidence type="ECO:0000313" key="1">
    <source>
        <dbReference type="EMBL" id="KAI3761380.1"/>
    </source>
</evidence>
<gene>
    <name evidence="1" type="ORF">L1987_51794</name>
</gene>
<keyword evidence="2" id="KW-1185">Reference proteome</keyword>
<dbReference type="Proteomes" id="UP001056120">
    <property type="component" value="Linkage Group LG17"/>
</dbReference>
<name>A0ACB9ERL4_9ASTR</name>